<dbReference type="InterPro" id="IPR005019">
    <property type="entry name" value="Adenine_glyco"/>
</dbReference>
<gene>
    <name evidence="2" type="ORF">ESZ36_00195</name>
</gene>
<dbReference type="Pfam" id="PF03352">
    <property type="entry name" value="Adenine_glyco"/>
    <property type="match status" value="1"/>
</dbReference>
<dbReference type="RefSeq" id="WP_146781885.1">
    <property type="nucleotide sequence ID" value="NZ_VOLT01000001.1"/>
</dbReference>
<keyword evidence="3" id="KW-1185">Reference proteome</keyword>
<dbReference type="OrthoDB" id="9807664at2"/>
<dbReference type="InterPro" id="IPR052891">
    <property type="entry name" value="DNA-3mA_glycosylase"/>
</dbReference>
<feature type="binding site" evidence="1">
    <location>
        <position position="181"/>
    </location>
    <ligand>
        <name>Zn(2+)</name>
        <dbReference type="ChEBI" id="CHEBI:29105"/>
    </ligand>
</feature>
<dbReference type="AlphaFoldDB" id="A0A5C6QSQ2"/>
<feature type="binding site" evidence="1">
    <location>
        <position position="185"/>
    </location>
    <ligand>
        <name>Zn(2+)</name>
        <dbReference type="ChEBI" id="CHEBI:29105"/>
    </ligand>
</feature>
<sequence>MSEKNACRCPWLDTTKLDYVQYHDEEWGIPVYDDKKMFESLVLESAQAGLSWYTILKKREGYRKLFADFEVTKVAKFTDDDVERLMQDASIVRYRRKIEAAINNAKRFIEIQNEFGSFTKFIWSYVDNETIVNSFNTIEDYVATSPISDALAKDLKKRGFKFLGSTTLYSHLQATGLINDHSNNCFRKNAVNVHVKPVIGSILD</sequence>
<dbReference type="SUPFAM" id="SSF48150">
    <property type="entry name" value="DNA-glycosylase"/>
    <property type="match status" value="1"/>
</dbReference>
<dbReference type="GO" id="GO:0046872">
    <property type="term" value="F:metal ion binding"/>
    <property type="evidence" value="ECO:0007669"/>
    <property type="project" value="UniProtKB-KW"/>
</dbReference>
<evidence type="ECO:0000313" key="2">
    <source>
        <dbReference type="EMBL" id="TWX71693.1"/>
    </source>
</evidence>
<accession>A0A5C6QSQ2</accession>
<evidence type="ECO:0000256" key="1">
    <source>
        <dbReference type="PIRSR" id="PIRSR605019-1"/>
    </source>
</evidence>
<dbReference type="GO" id="GO:0006284">
    <property type="term" value="P:base-excision repair"/>
    <property type="evidence" value="ECO:0007669"/>
    <property type="project" value="InterPro"/>
</dbReference>
<keyword evidence="1" id="KW-0862">Zinc</keyword>
<organism evidence="2 3">
    <name type="scientific">Colwellia demingiae</name>
    <dbReference type="NCBI Taxonomy" id="89401"/>
    <lineage>
        <taxon>Bacteria</taxon>
        <taxon>Pseudomonadati</taxon>
        <taxon>Pseudomonadota</taxon>
        <taxon>Gammaproteobacteria</taxon>
        <taxon>Alteromonadales</taxon>
        <taxon>Colwelliaceae</taxon>
        <taxon>Colwellia</taxon>
    </lineage>
</organism>
<dbReference type="InterPro" id="IPR011257">
    <property type="entry name" value="DNA_glycosylase"/>
</dbReference>
<feature type="binding site" evidence="1">
    <location>
        <position position="23"/>
    </location>
    <ligand>
        <name>Zn(2+)</name>
        <dbReference type="ChEBI" id="CHEBI:29105"/>
    </ligand>
</feature>
<protein>
    <submittedName>
        <fullName evidence="2">DNA-3-methyladenine glycosylase I</fullName>
    </submittedName>
</protein>
<dbReference type="Proteomes" id="UP000321822">
    <property type="component" value="Unassembled WGS sequence"/>
</dbReference>
<dbReference type="PANTHER" id="PTHR30037">
    <property type="entry name" value="DNA-3-METHYLADENINE GLYCOSYLASE 1"/>
    <property type="match status" value="1"/>
</dbReference>
<comment type="caution">
    <text evidence="2">The sequence shown here is derived from an EMBL/GenBank/DDBJ whole genome shotgun (WGS) entry which is preliminary data.</text>
</comment>
<keyword evidence="1" id="KW-0479">Metal-binding</keyword>
<proteinExistence type="predicted"/>
<reference evidence="2 3" key="1">
    <citation type="submission" date="2019-07" db="EMBL/GenBank/DDBJ databases">
        <title>Genomes of sea-ice associated Colwellia species.</title>
        <authorList>
            <person name="Bowman J.P."/>
        </authorList>
    </citation>
    <scope>NUCLEOTIDE SEQUENCE [LARGE SCALE GENOMIC DNA]</scope>
    <source>
        <strain evidence="2 3">ACAM 459</strain>
    </source>
</reference>
<dbReference type="Gene3D" id="1.10.340.30">
    <property type="entry name" value="Hypothetical protein, domain 2"/>
    <property type="match status" value="1"/>
</dbReference>
<dbReference type="GO" id="GO:0008725">
    <property type="term" value="F:DNA-3-methyladenine glycosylase activity"/>
    <property type="evidence" value="ECO:0007669"/>
    <property type="project" value="InterPro"/>
</dbReference>
<dbReference type="PANTHER" id="PTHR30037:SF4">
    <property type="entry name" value="DNA-3-METHYLADENINE GLYCOSYLASE I"/>
    <property type="match status" value="1"/>
</dbReference>
<name>A0A5C6QSQ2_9GAMM</name>
<feature type="binding site" evidence="1">
    <location>
        <position position="9"/>
    </location>
    <ligand>
        <name>Zn(2+)</name>
        <dbReference type="ChEBI" id="CHEBI:29105"/>
    </ligand>
</feature>
<dbReference type="EMBL" id="VOLT01000001">
    <property type="protein sequence ID" value="TWX71693.1"/>
    <property type="molecule type" value="Genomic_DNA"/>
</dbReference>
<evidence type="ECO:0000313" key="3">
    <source>
        <dbReference type="Proteomes" id="UP000321822"/>
    </source>
</evidence>